<dbReference type="PANTHER" id="PTHR31123">
    <property type="entry name" value="ACCUMULATION OF DYADS PROTEIN 2-RELATED"/>
    <property type="match status" value="1"/>
</dbReference>
<comment type="similarity">
    <text evidence="2">Belongs to the acetate uptake transporter (AceTr) (TC 2.A.96) family.</text>
</comment>
<dbReference type="EMBL" id="JABCYN010000022">
    <property type="protein sequence ID" value="KAF6013079.1"/>
    <property type="molecule type" value="Genomic_DNA"/>
</dbReference>
<feature type="transmembrane region" description="Helical" evidence="6">
    <location>
        <begin position="173"/>
        <end position="190"/>
    </location>
</feature>
<keyword evidence="3 6" id="KW-0812">Transmembrane</keyword>
<evidence type="ECO:0000256" key="2">
    <source>
        <dbReference type="ARBA" id="ARBA00005587"/>
    </source>
</evidence>
<dbReference type="OMA" id="DYNHANG"/>
<evidence type="ECO:0000313" key="10">
    <source>
        <dbReference type="Proteomes" id="UP000568158"/>
    </source>
</evidence>
<dbReference type="NCBIfam" id="NF038013">
    <property type="entry name" value="AceTr_1"/>
    <property type="match status" value="1"/>
</dbReference>
<feature type="transmembrane region" description="Helical" evidence="6">
    <location>
        <begin position="142"/>
        <end position="161"/>
    </location>
</feature>
<dbReference type="PANTHER" id="PTHR31123:SF1">
    <property type="entry name" value="ACCUMULATION OF DYADS PROTEIN 2-RELATED"/>
    <property type="match status" value="1"/>
</dbReference>
<dbReference type="Proteomes" id="UP000478008">
    <property type="component" value="Unassembled WGS sequence"/>
</dbReference>
<dbReference type="InterPro" id="IPR000791">
    <property type="entry name" value="Gpr1/Fun34/SatP-like"/>
</dbReference>
<dbReference type="Pfam" id="PF01184">
    <property type="entry name" value="Gpr1_Fun34_YaaH"/>
    <property type="match status" value="1"/>
</dbReference>
<accession>A0A7D9CUT7</accession>
<feature type="transmembrane region" description="Helical" evidence="6">
    <location>
        <begin position="20"/>
        <end position="39"/>
    </location>
</feature>
<name>A0A7D9CUT7_DEKBR</name>
<feature type="transmembrane region" description="Helical" evidence="6">
    <location>
        <begin position="85"/>
        <end position="104"/>
    </location>
</feature>
<evidence type="ECO:0000313" key="9">
    <source>
        <dbReference type="Proteomes" id="UP000478008"/>
    </source>
</evidence>
<evidence type="ECO:0000313" key="8">
    <source>
        <dbReference type="EMBL" id="VUG15994.1"/>
    </source>
</evidence>
<keyword evidence="9" id="KW-1185">Reference proteome</keyword>
<dbReference type="Proteomes" id="UP000568158">
    <property type="component" value="Unassembled WGS sequence"/>
</dbReference>
<evidence type="ECO:0000256" key="3">
    <source>
        <dbReference type="ARBA" id="ARBA00022692"/>
    </source>
</evidence>
<protein>
    <submittedName>
        <fullName evidence="7">Accumulation of DYads</fullName>
    </submittedName>
    <submittedName>
        <fullName evidence="8">DEBR0S1_04874g1_1</fullName>
    </submittedName>
</protein>
<gene>
    <name evidence="8" type="primary">GPR1</name>
    <name evidence="7" type="synonym">ADY2_1</name>
    <name evidence="8" type="ORF">DEBR0S1_04874G</name>
    <name evidence="7" type="ORF">HII12_001794</name>
</gene>
<evidence type="ECO:0000256" key="4">
    <source>
        <dbReference type="ARBA" id="ARBA00022989"/>
    </source>
</evidence>
<dbReference type="GO" id="GO:0005886">
    <property type="term" value="C:plasma membrane"/>
    <property type="evidence" value="ECO:0007669"/>
    <property type="project" value="TreeGrafter"/>
</dbReference>
<dbReference type="GO" id="GO:0015123">
    <property type="term" value="F:acetate transmembrane transporter activity"/>
    <property type="evidence" value="ECO:0007669"/>
    <property type="project" value="TreeGrafter"/>
</dbReference>
<dbReference type="EMBL" id="CABFWN010000001">
    <property type="protein sequence ID" value="VUG15994.1"/>
    <property type="molecule type" value="Genomic_DNA"/>
</dbReference>
<reference evidence="7 10" key="2">
    <citation type="journal article" date="2020" name="Appl. Microbiol. Biotechnol.">
        <title>Targeted gene deletion in Brettanomyces bruxellensis with an expression-free CRISPR-Cas9 system.</title>
        <authorList>
            <person name="Varela C."/>
            <person name="Bartel C."/>
            <person name="Onetto C."/>
            <person name="Borneman A."/>
        </authorList>
    </citation>
    <scope>NUCLEOTIDE SEQUENCE [LARGE SCALE GENOMIC DNA]</scope>
    <source>
        <strain evidence="7 10">AWRI1613</strain>
    </source>
</reference>
<evidence type="ECO:0000256" key="5">
    <source>
        <dbReference type="ARBA" id="ARBA00023136"/>
    </source>
</evidence>
<comment type="subcellular location">
    <subcellularLocation>
        <location evidence="1">Membrane</location>
        <topology evidence="1">Multi-pass membrane protein</topology>
    </subcellularLocation>
</comment>
<reference evidence="8 9" key="1">
    <citation type="submission" date="2019-07" db="EMBL/GenBank/DDBJ databases">
        <authorList>
            <person name="Friedrich A."/>
            <person name="Schacherer J."/>
        </authorList>
    </citation>
    <scope>NUCLEOTIDE SEQUENCE [LARGE SCALE GENOMIC DNA]</scope>
</reference>
<evidence type="ECO:0000256" key="6">
    <source>
        <dbReference type="SAM" id="Phobius"/>
    </source>
</evidence>
<proteinExistence type="inferred from homology"/>
<feature type="transmembrane region" description="Helical" evidence="6">
    <location>
        <begin position="116"/>
        <end position="136"/>
    </location>
</feature>
<evidence type="ECO:0000313" key="7">
    <source>
        <dbReference type="EMBL" id="KAF6013079.1"/>
    </source>
</evidence>
<keyword evidence="5 6" id="KW-0472">Membrane</keyword>
<sequence>MVKDEPHHINYDDHRIHFGNAGPMGLSAFALTTFVLSLVNCQARSVKTSNIVIGLAAFYGGLVQLLAGMWELINDHTFNALALSSYAGFWMSYAAISIPWFHIADAYASETELNQAIGLYLLGWMIFTYGLCLVTIKSTVMFFGLFFMLGNTFLLLAIGSFAESASTTKAGGVVGVITAFIAWYVAYAGVSNRSNSYLVVKPIPIPVFGHN</sequence>
<dbReference type="InterPro" id="IPR051633">
    <property type="entry name" value="AceTr"/>
</dbReference>
<evidence type="ECO:0000256" key="1">
    <source>
        <dbReference type="ARBA" id="ARBA00004141"/>
    </source>
</evidence>
<organism evidence="8 9">
    <name type="scientific">Dekkera bruxellensis</name>
    <name type="common">Brettanomyces custersii</name>
    <dbReference type="NCBI Taxonomy" id="5007"/>
    <lineage>
        <taxon>Eukaryota</taxon>
        <taxon>Fungi</taxon>
        <taxon>Dikarya</taxon>
        <taxon>Ascomycota</taxon>
        <taxon>Saccharomycotina</taxon>
        <taxon>Pichiomycetes</taxon>
        <taxon>Pichiales</taxon>
        <taxon>Pichiaceae</taxon>
        <taxon>Brettanomyces</taxon>
    </lineage>
</organism>
<dbReference type="AlphaFoldDB" id="A0A7D9CUT7"/>
<keyword evidence="4 6" id="KW-1133">Transmembrane helix</keyword>
<feature type="transmembrane region" description="Helical" evidence="6">
    <location>
        <begin position="51"/>
        <end position="73"/>
    </location>
</feature>